<accession>A0ACC3N893</accession>
<comment type="caution">
    <text evidence="1">The sequence shown here is derived from an EMBL/GenBank/DDBJ whole genome shotgun (WGS) entry which is preliminary data.</text>
</comment>
<evidence type="ECO:0000313" key="1">
    <source>
        <dbReference type="EMBL" id="KAK3710489.1"/>
    </source>
</evidence>
<protein>
    <submittedName>
        <fullName evidence="1">Uncharacterized protein</fullName>
    </submittedName>
</protein>
<sequence length="394" mass="42423">MEHFRSTQPAHDAQSSLRLPAQKRIAAPTSERLTKITEGQGAGLDLPPPIPRKSSRRHSASQSISNSLRASKRESAGTQSTGRTPPPPYGWVPEPIEADDPENGGVADERLEKLRRGEPDTEKRRRGGRKRLAIIIGIVLLVIIALAVGLGVGLTRKKQKSNNDENQSQRTSSDAAPPQKFPLGEYSLVTALRSVDTTCTSNPAAWRCFPPNGSTNTTSLASFNWVISNTSSTYATKETAPTSNDGVPANLTVSTRNDPFGITFADQPLTYISAPSNTSTARYTFSFTMPRTVIPSPAITADNAAAECFFNQTVFTANLYLSLPRTFPSGDLATATTLGGYEQWPYAVEITQSAVGGTDVPNCYETVDGRLGAPIEGLLPQPETAECLCSYQNF</sequence>
<gene>
    <name evidence="1" type="ORF">LTR37_010332</name>
</gene>
<name>A0ACC3N893_9PEZI</name>
<evidence type="ECO:0000313" key="2">
    <source>
        <dbReference type="Proteomes" id="UP001281147"/>
    </source>
</evidence>
<proteinExistence type="predicted"/>
<dbReference type="EMBL" id="JAUTXU010000084">
    <property type="protein sequence ID" value="KAK3710489.1"/>
    <property type="molecule type" value="Genomic_DNA"/>
</dbReference>
<reference evidence="1" key="1">
    <citation type="submission" date="2023-07" db="EMBL/GenBank/DDBJ databases">
        <title>Black Yeasts Isolated from many extreme environments.</title>
        <authorList>
            <person name="Coleine C."/>
            <person name="Stajich J.E."/>
            <person name="Selbmann L."/>
        </authorList>
    </citation>
    <scope>NUCLEOTIDE SEQUENCE</scope>
    <source>
        <strain evidence="1">CCFEE 5714</strain>
    </source>
</reference>
<organism evidence="1 2">
    <name type="scientific">Vermiconidia calcicola</name>
    <dbReference type="NCBI Taxonomy" id="1690605"/>
    <lineage>
        <taxon>Eukaryota</taxon>
        <taxon>Fungi</taxon>
        <taxon>Dikarya</taxon>
        <taxon>Ascomycota</taxon>
        <taxon>Pezizomycotina</taxon>
        <taxon>Dothideomycetes</taxon>
        <taxon>Dothideomycetidae</taxon>
        <taxon>Mycosphaerellales</taxon>
        <taxon>Extremaceae</taxon>
        <taxon>Vermiconidia</taxon>
    </lineage>
</organism>
<dbReference type="Proteomes" id="UP001281147">
    <property type="component" value="Unassembled WGS sequence"/>
</dbReference>
<keyword evidence="2" id="KW-1185">Reference proteome</keyword>